<name>A0A6L3T6H2_9HYPH</name>
<evidence type="ECO:0000313" key="2">
    <source>
        <dbReference type="EMBL" id="KAB1080724.1"/>
    </source>
</evidence>
<feature type="compositionally biased region" description="Polar residues" evidence="1">
    <location>
        <begin position="62"/>
        <end position="73"/>
    </location>
</feature>
<dbReference type="Proteomes" id="UP000474159">
    <property type="component" value="Unassembled WGS sequence"/>
</dbReference>
<proteinExistence type="predicted"/>
<organism evidence="2 3">
    <name type="scientific">Methylobacterium soli</name>
    <dbReference type="NCBI Taxonomy" id="553447"/>
    <lineage>
        <taxon>Bacteria</taxon>
        <taxon>Pseudomonadati</taxon>
        <taxon>Pseudomonadota</taxon>
        <taxon>Alphaproteobacteria</taxon>
        <taxon>Hyphomicrobiales</taxon>
        <taxon>Methylobacteriaceae</taxon>
        <taxon>Methylobacterium</taxon>
    </lineage>
</organism>
<keyword evidence="3" id="KW-1185">Reference proteome</keyword>
<evidence type="ECO:0000256" key="1">
    <source>
        <dbReference type="SAM" id="MobiDB-lite"/>
    </source>
</evidence>
<dbReference type="EMBL" id="VZZK01000004">
    <property type="protein sequence ID" value="KAB1080724.1"/>
    <property type="molecule type" value="Genomic_DNA"/>
</dbReference>
<comment type="caution">
    <text evidence="2">The sequence shown here is derived from an EMBL/GenBank/DDBJ whole genome shotgun (WGS) entry which is preliminary data.</text>
</comment>
<dbReference type="RefSeq" id="WP_150998167.1">
    <property type="nucleotide sequence ID" value="NZ_BPQY01000339.1"/>
</dbReference>
<accession>A0A6L3T6H2</accession>
<sequence>MSKRIKSKPLERGSVLFDVVYDDGSQASNRRVPVEVLGGLDGDEPARAVITAQDEVIAQKSGRPQRTIQSLTRSPFPDPKPARGPHGSA</sequence>
<feature type="region of interest" description="Disordered" evidence="1">
    <location>
        <begin position="54"/>
        <end position="89"/>
    </location>
</feature>
<dbReference type="AlphaFoldDB" id="A0A6L3T6H2"/>
<dbReference type="OrthoDB" id="7933542at2"/>
<evidence type="ECO:0000313" key="3">
    <source>
        <dbReference type="Proteomes" id="UP000474159"/>
    </source>
</evidence>
<protein>
    <submittedName>
        <fullName evidence="2">Uncharacterized protein</fullName>
    </submittedName>
</protein>
<reference evidence="2 3" key="1">
    <citation type="submission" date="2019-09" db="EMBL/GenBank/DDBJ databases">
        <title>YIM 48816 draft genome.</title>
        <authorList>
            <person name="Jiang L."/>
        </authorList>
    </citation>
    <scope>NUCLEOTIDE SEQUENCE [LARGE SCALE GENOMIC DNA]</scope>
    <source>
        <strain evidence="2 3">YIM 48816</strain>
    </source>
</reference>
<gene>
    <name evidence="2" type="ORF">F6X53_06020</name>
</gene>